<dbReference type="Proteomes" id="UP000198802">
    <property type="component" value="Unassembled WGS sequence"/>
</dbReference>
<keyword evidence="1" id="KW-1133">Transmembrane helix</keyword>
<evidence type="ECO:0000313" key="4">
    <source>
        <dbReference type="Proteomes" id="UP000198802"/>
    </source>
</evidence>
<organism evidence="3 4">
    <name type="scientific">Parafrankia irregularis</name>
    <dbReference type="NCBI Taxonomy" id="795642"/>
    <lineage>
        <taxon>Bacteria</taxon>
        <taxon>Bacillati</taxon>
        <taxon>Actinomycetota</taxon>
        <taxon>Actinomycetes</taxon>
        <taxon>Frankiales</taxon>
        <taxon>Frankiaceae</taxon>
        <taxon>Parafrankia</taxon>
    </lineage>
</organism>
<reference evidence="4" key="1">
    <citation type="submission" date="2015-11" db="EMBL/GenBank/DDBJ databases">
        <authorList>
            <person name="Varghese N."/>
        </authorList>
    </citation>
    <scope>NUCLEOTIDE SEQUENCE [LARGE SCALE GENOMIC DNA]</scope>
    <source>
        <strain evidence="4">DSM 45899</strain>
    </source>
</reference>
<dbReference type="EMBL" id="FAOZ01000019">
    <property type="protein sequence ID" value="CUU58472.1"/>
    <property type="molecule type" value="Genomic_DNA"/>
</dbReference>
<dbReference type="InterPro" id="IPR013320">
    <property type="entry name" value="ConA-like_dom_sf"/>
</dbReference>
<dbReference type="Pfam" id="PF06439">
    <property type="entry name" value="3keto-disac_hyd"/>
    <property type="match status" value="1"/>
</dbReference>
<dbReference type="RefSeq" id="WP_242666397.1">
    <property type="nucleotide sequence ID" value="NZ_FAOZ01000019.1"/>
</dbReference>
<evidence type="ECO:0000256" key="1">
    <source>
        <dbReference type="SAM" id="Phobius"/>
    </source>
</evidence>
<sequence>MSSGHHPYHRSDRVLVGRAERSARYRHPFQILLLLLLGAIAAMSGVWAIIQLSSDGRPTRWRDGSAHGPWLAIFDGYGHTTAHAADDGLVITLSPRAAEGPDHTHAGLVVSAETYRNVRFSTQVRTVQQLRQDSPAPWEVGWVLWNYTDPQHFYAFVLKPNGWELSKQDPAYPGGQRFLASGPSPRSTLGSWHTVDVVHAGDSMAVSVDGVPTVRMQDTERPYLAGSIGLYCEDAVVEFRRTAARELRPPDGQPS</sequence>
<protein>
    <recommendedName>
        <fullName evidence="2">3-keto-alpha-glucoside-1,2-lyase/3-keto-2-hydroxy-glucal hydratase domain-containing protein</fullName>
    </recommendedName>
</protein>
<dbReference type="InterPro" id="IPR010496">
    <property type="entry name" value="AL/BT2_dom"/>
</dbReference>
<name>A0A0S4QUF0_9ACTN</name>
<feature type="transmembrane region" description="Helical" evidence="1">
    <location>
        <begin position="31"/>
        <end position="50"/>
    </location>
</feature>
<feature type="domain" description="3-keto-alpha-glucoside-1,2-lyase/3-keto-2-hydroxy-glucal hydratase" evidence="2">
    <location>
        <begin position="78"/>
        <end position="241"/>
    </location>
</feature>
<evidence type="ECO:0000259" key="2">
    <source>
        <dbReference type="Pfam" id="PF06439"/>
    </source>
</evidence>
<proteinExistence type="predicted"/>
<keyword evidence="1" id="KW-0472">Membrane</keyword>
<dbReference type="Gene3D" id="2.60.120.560">
    <property type="entry name" value="Exo-inulinase, domain 1"/>
    <property type="match status" value="1"/>
</dbReference>
<keyword evidence="4" id="KW-1185">Reference proteome</keyword>
<dbReference type="GO" id="GO:0016787">
    <property type="term" value="F:hydrolase activity"/>
    <property type="evidence" value="ECO:0007669"/>
    <property type="project" value="InterPro"/>
</dbReference>
<accession>A0A0S4QUF0</accession>
<gene>
    <name evidence="3" type="ORF">Ga0074812_119106</name>
</gene>
<dbReference type="AlphaFoldDB" id="A0A0S4QUF0"/>
<dbReference type="SUPFAM" id="SSF49899">
    <property type="entry name" value="Concanavalin A-like lectins/glucanases"/>
    <property type="match status" value="1"/>
</dbReference>
<keyword evidence="1" id="KW-0812">Transmembrane</keyword>
<evidence type="ECO:0000313" key="3">
    <source>
        <dbReference type="EMBL" id="CUU58472.1"/>
    </source>
</evidence>